<dbReference type="InterPro" id="IPR003004">
    <property type="entry name" value="GspF/PilC"/>
</dbReference>
<dbReference type="Proteomes" id="UP000754563">
    <property type="component" value="Unassembled WGS sequence"/>
</dbReference>
<proteinExistence type="inferred from homology"/>
<dbReference type="PRINTS" id="PR00812">
    <property type="entry name" value="BCTERIALGSPF"/>
</dbReference>
<dbReference type="Pfam" id="PF00482">
    <property type="entry name" value="T2SSF"/>
    <property type="match status" value="2"/>
</dbReference>
<name>A0A955L7I8_9BACT</name>
<evidence type="ECO:0000256" key="2">
    <source>
        <dbReference type="ARBA" id="ARBA00005745"/>
    </source>
</evidence>
<evidence type="ECO:0000256" key="4">
    <source>
        <dbReference type="ARBA" id="ARBA00022519"/>
    </source>
</evidence>
<evidence type="ECO:0000256" key="8">
    <source>
        <dbReference type="SAM" id="Phobius"/>
    </source>
</evidence>
<dbReference type="AlphaFoldDB" id="A0A955L7I8"/>
<evidence type="ECO:0000256" key="3">
    <source>
        <dbReference type="ARBA" id="ARBA00022475"/>
    </source>
</evidence>
<evidence type="ECO:0000313" key="10">
    <source>
        <dbReference type="EMBL" id="MCA9385415.1"/>
    </source>
</evidence>
<dbReference type="PANTHER" id="PTHR30012:SF0">
    <property type="entry name" value="TYPE II SECRETION SYSTEM PROTEIN F-RELATED"/>
    <property type="match status" value="1"/>
</dbReference>
<evidence type="ECO:0000256" key="7">
    <source>
        <dbReference type="ARBA" id="ARBA00023136"/>
    </source>
</evidence>
<comment type="caution">
    <text evidence="10">The sequence shown here is derived from an EMBL/GenBank/DDBJ whole genome shotgun (WGS) entry which is preliminary data.</text>
</comment>
<dbReference type="EMBL" id="JAGQLH010000018">
    <property type="protein sequence ID" value="MCA9385415.1"/>
    <property type="molecule type" value="Genomic_DNA"/>
</dbReference>
<reference evidence="10" key="2">
    <citation type="journal article" date="2021" name="Microbiome">
        <title>Successional dynamics and alternative stable states in a saline activated sludge microbial community over 9 years.</title>
        <authorList>
            <person name="Wang Y."/>
            <person name="Ye J."/>
            <person name="Ju F."/>
            <person name="Liu L."/>
            <person name="Boyd J.A."/>
            <person name="Deng Y."/>
            <person name="Parks D.H."/>
            <person name="Jiang X."/>
            <person name="Yin X."/>
            <person name="Woodcroft B.J."/>
            <person name="Tyson G.W."/>
            <person name="Hugenholtz P."/>
            <person name="Polz M.F."/>
            <person name="Zhang T."/>
        </authorList>
    </citation>
    <scope>NUCLEOTIDE SEQUENCE</scope>
    <source>
        <strain evidence="10">HKST-UBA11</strain>
    </source>
</reference>
<dbReference type="PANTHER" id="PTHR30012">
    <property type="entry name" value="GENERAL SECRETION PATHWAY PROTEIN"/>
    <property type="match status" value="1"/>
</dbReference>
<keyword evidence="3" id="KW-1003">Cell membrane</keyword>
<keyword evidence="7 8" id="KW-0472">Membrane</keyword>
<feature type="transmembrane region" description="Helical" evidence="8">
    <location>
        <begin position="332"/>
        <end position="355"/>
    </location>
</feature>
<feature type="transmembrane region" description="Helical" evidence="8">
    <location>
        <begin position="178"/>
        <end position="196"/>
    </location>
</feature>
<evidence type="ECO:0000256" key="6">
    <source>
        <dbReference type="ARBA" id="ARBA00022989"/>
    </source>
</evidence>
<evidence type="ECO:0000313" key="11">
    <source>
        <dbReference type="Proteomes" id="UP000754563"/>
    </source>
</evidence>
<dbReference type="InterPro" id="IPR018076">
    <property type="entry name" value="T2SS_GspF_dom"/>
</dbReference>
<keyword evidence="5 8" id="KW-0812">Transmembrane</keyword>
<accession>A0A955L7I8</accession>
<dbReference type="InterPro" id="IPR042094">
    <property type="entry name" value="T2SS_GspF_sf"/>
</dbReference>
<feature type="domain" description="Type II secretion system protein GspF" evidence="9">
    <location>
        <begin position="227"/>
        <end position="350"/>
    </location>
</feature>
<dbReference type="GO" id="GO:0005886">
    <property type="term" value="C:plasma membrane"/>
    <property type="evidence" value="ECO:0007669"/>
    <property type="project" value="UniProtKB-SubCell"/>
</dbReference>
<protein>
    <submittedName>
        <fullName evidence="10">Type II secretion system F family protein</fullName>
    </submittedName>
</protein>
<keyword evidence="4" id="KW-0997">Cell inner membrane</keyword>
<gene>
    <name evidence="10" type="ORF">KC717_02080</name>
</gene>
<evidence type="ECO:0000259" key="9">
    <source>
        <dbReference type="Pfam" id="PF00482"/>
    </source>
</evidence>
<comment type="subcellular location">
    <subcellularLocation>
        <location evidence="1">Cell inner membrane</location>
        <topology evidence="1">Multi-pass membrane protein</topology>
    </subcellularLocation>
</comment>
<evidence type="ECO:0000256" key="5">
    <source>
        <dbReference type="ARBA" id="ARBA00022692"/>
    </source>
</evidence>
<comment type="similarity">
    <text evidence="2">Belongs to the GSP F family.</text>
</comment>
<dbReference type="FunFam" id="1.20.81.30:FF:000001">
    <property type="entry name" value="Type II secretion system protein F"/>
    <property type="match status" value="1"/>
</dbReference>
<reference evidence="10" key="1">
    <citation type="submission" date="2020-04" db="EMBL/GenBank/DDBJ databases">
        <authorList>
            <person name="Zhang T."/>
        </authorList>
    </citation>
    <scope>NUCLEOTIDE SEQUENCE</scope>
    <source>
        <strain evidence="10">HKST-UBA11</strain>
    </source>
</reference>
<organism evidence="10 11">
    <name type="scientific">Candidatus Dojkabacteria bacterium</name>
    <dbReference type="NCBI Taxonomy" id="2099670"/>
    <lineage>
        <taxon>Bacteria</taxon>
        <taxon>Candidatus Dojkabacteria</taxon>
    </lineage>
</organism>
<feature type="domain" description="Type II secretion system protein GspF" evidence="9">
    <location>
        <begin position="26"/>
        <end position="148"/>
    </location>
</feature>
<keyword evidence="6 8" id="KW-1133">Transmembrane helix</keyword>
<dbReference type="Gene3D" id="1.20.81.30">
    <property type="entry name" value="Type II secretion system (T2SS), domain F"/>
    <property type="match status" value="2"/>
</dbReference>
<evidence type="ECO:0000256" key="1">
    <source>
        <dbReference type="ARBA" id="ARBA00004429"/>
    </source>
</evidence>
<feature type="transmembrane region" description="Helical" evidence="8">
    <location>
        <begin position="125"/>
        <end position="147"/>
    </location>
</feature>
<sequence>MIIQLSKGKNFYLFHKVSPVAVALSIHHFATMLRSSLSLSDILKILGEQKIDAKLSEAYMQILKDVLSGKTLSESMSSHRDVFTDIVISIVEIGEQGGTLEKNLLYLADYLKEAYELQKKIKGALIYPMIVVVVTMMEIIGVAFFVLPRLESVFTSFDDPPPTTLAIINGAAWFRENIVLIVIGIIVLIIGINMFLKTESGKRFKDRLILKIPVFKQLNKSNLISSFSRTLGILLASGIPLSEGMYIAANTTTNSVYKKTVQEVHESIKAGNTLAFSLSKYPDQFPNTYIKMVEVGEATGNLENNLEYLYQFYTEEVKEISSNLTTLLEPMLMIMIGVMIGGLALTVILPIYQLIGNINA</sequence>